<evidence type="ECO:0000256" key="3">
    <source>
        <dbReference type="ARBA" id="ARBA00005074"/>
    </source>
</evidence>
<dbReference type="InterPro" id="IPR049941">
    <property type="entry name" value="LPLAT_7/PORCN-like"/>
</dbReference>
<dbReference type="GO" id="GO:0047184">
    <property type="term" value="F:1-acylglycerophosphocholine O-acyltransferase activity"/>
    <property type="evidence" value="ECO:0007669"/>
    <property type="project" value="UniProtKB-EC"/>
</dbReference>
<keyword evidence="10" id="KW-0443">Lipid metabolism</keyword>
<sequence length="464" mass="53643">MDSILQSISTGLGVSEPALRLLVSTLLGYPLAFVYRTQIQQKSEVLKNVFIAVSGIVLCYFNYGIDIRHSLAAVLFTYLNIKFLSGTSHSVILQFIVHMGHLLIGYYYTASDSYDIKWTMPHCVLVLRHIGLMTDIYDGKTDIEKLAPRYRQSALKEPPSLLELLGYTYFPSSFLVGPQFPMMRYKKFISGTFEDKDGYYQYSLKRFSLGCLYLILNQIGSAWLSDDYLFSKDYANANLFKRIVYLGLWGKFTLYKYISIWLLTEGACIGFGLTYNEAKKDWSGCQNINPYLFENARCFGDYIESFNENTNMWVANYVFTRLKFLGNKYLSQISSLLFLAIWHGFHSGYYMCFYMEFAVIFFEKEFTSMIAKSPTVTNILKSPVMTPVIFVVLKFYTVCNMGYCITPFVFLSYTKWWTLYSIVRFYGFIIFFPWVFLYKPVLHAILKSVDGSQRGSAVKEAKTE</sequence>
<proteinExistence type="inferred from homology"/>
<feature type="transmembrane region" description="Helical" evidence="19">
    <location>
        <begin position="417"/>
        <end position="438"/>
    </location>
</feature>
<keyword evidence="11 19" id="KW-0472">Membrane</keyword>
<accession>A0A6M2DD35</accession>
<name>A0A6M2DD35_XENCH</name>
<evidence type="ECO:0000256" key="8">
    <source>
        <dbReference type="ARBA" id="ARBA00022824"/>
    </source>
</evidence>
<comment type="similarity">
    <text evidence="4">Belongs to the membrane-bound acyltransferase family.</text>
</comment>
<feature type="transmembrane region" description="Helical" evidence="19">
    <location>
        <begin position="388"/>
        <end position="411"/>
    </location>
</feature>
<evidence type="ECO:0000256" key="15">
    <source>
        <dbReference type="ARBA" id="ARBA00025707"/>
    </source>
</evidence>
<comment type="pathway">
    <text evidence="3">Lipid metabolism; phospholipid metabolism.</text>
</comment>
<evidence type="ECO:0000256" key="18">
    <source>
        <dbReference type="ARBA" id="ARBA00039721"/>
    </source>
</evidence>
<dbReference type="EC" id="2.3.1.23" evidence="16"/>
<dbReference type="EMBL" id="GIIL01000507">
    <property type="protein sequence ID" value="NOV44233.1"/>
    <property type="molecule type" value="Transcribed_RNA"/>
</dbReference>
<evidence type="ECO:0000313" key="20">
    <source>
        <dbReference type="EMBL" id="NOV44233.1"/>
    </source>
</evidence>
<organism evidence="20">
    <name type="scientific">Xenopsylla cheopis</name>
    <name type="common">Oriental rat flea</name>
    <name type="synonym">Pulex cheopis</name>
    <dbReference type="NCBI Taxonomy" id="163159"/>
    <lineage>
        <taxon>Eukaryota</taxon>
        <taxon>Metazoa</taxon>
        <taxon>Ecdysozoa</taxon>
        <taxon>Arthropoda</taxon>
        <taxon>Hexapoda</taxon>
        <taxon>Insecta</taxon>
        <taxon>Pterygota</taxon>
        <taxon>Neoptera</taxon>
        <taxon>Endopterygota</taxon>
        <taxon>Siphonaptera</taxon>
        <taxon>Pulicidae</taxon>
        <taxon>Xenopsyllinae</taxon>
        <taxon>Xenopsylla</taxon>
    </lineage>
</organism>
<evidence type="ECO:0000256" key="4">
    <source>
        <dbReference type="ARBA" id="ARBA00010323"/>
    </source>
</evidence>
<evidence type="ECO:0000256" key="10">
    <source>
        <dbReference type="ARBA" id="ARBA00023098"/>
    </source>
</evidence>
<dbReference type="InterPro" id="IPR004299">
    <property type="entry name" value="MBOAT_fam"/>
</dbReference>
<dbReference type="EC" id="2.3.1.n6" evidence="17"/>
<feature type="transmembrane region" description="Helical" evidence="19">
    <location>
        <begin position="49"/>
        <end position="71"/>
    </location>
</feature>
<evidence type="ECO:0000256" key="11">
    <source>
        <dbReference type="ARBA" id="ARBA00023136"/>
    </source>
</evidence>
<comment type="subcellular location">
    <subcellularLocation>
        <location evidence="2">Endoplasmic reticulum</location>
    </subcellularLocation>
    <subcellularLocation>
        <location evidence="1">Membrane</location>
        <topology evidence="1">Multi-pass membrane protein</topology>
    </subcellularLocation>
</comment>
<keyword evidence="9 19" id="KW-1133">Transmembrane helix</keyword>
<dbReference type="GO" id="GO:0071617">
    <property type="term" value="F:lysophospholipid acyltransferase activity"/>
    <property type="evidence" value="ECO:0007669"/>
    <property type="project" value="TreeGrafter"/>
</dbReference>
<keyword evidence="13" id="KW-1208">Phospholipid metabolism</keyword>
<keyword evidence="6" id="KW-0808">Transferase</keyword>
<evidence type="ECO:0000256" key="7">
    <source>
        <dbReference type="ARBA" id="ARBA00022692"/>
    </source>
</evidence>
<evidence type="ECO:0000256" key="17">
    <source>
        <dbReference type="ARBA" id="ARBA00038923"/>
    </source>
</evidence>
<dbReference type="GO" id="GO:0006656">
    <property type="term" value="P:phosphatidylcholine biosynthetic process"/>
    <property type="evidence" value="ECO:0007669"/>
    <property type="project" value="TreeGrafter"/>
</dbReference>
<keyword evidence="8" id="KW-0256">Endoplasmic reticulum</keyword>
<evidence type="ECO:0000256" key="2">
    <source>
        <dbReference type="ARBA" id="ARBA00004240"/>
    </source>
</evidence>
<feature type="transmembrane region" description="Helical" evidence="19">
    <location>
        <begin position="91"/>
        <end position="110"/>
    </location>
</feature>
<dbReference type="AlphaFoldDB" id="A0A6M2DD35"/>
<keyword evidence="7 19" id="KW-0812">Transmembrane</keyword>
<dbReference type="GO" id="GO:0016020">
    <property type="term" value="C:membrane"/>
    <property type="evidence" value="ECO:0007669"/>
    <property type="project" value="UniProtKB-SubCell"/>
</dbReference>
<keyword evidence="5" id="KW-0444">Lipid biosynthesis</keyword>
<dbReference type="PANTHER" id="PTHR13906">
    <property type="entry name" value="PORCUPINE"/>
    <property type="match status" value="1"/>
</dbReference>
<evidence type="ECO:0000256" key="9">
    <source>
        <dbReference type="ARBA" id="ARBA00022989"/>
    </source>
</evidence>
<keyword evidence="12" id="KW-0594">Phospholipid biosynthesis</keyword>
<evidence type="ECO:0000256" key="1">
    <source>
        <dbReference type="ARBA" id="ARBA00004141"/>
    </source>
</evidence>
<dbReference type="Pfam" id="PF03062">
    <property type="entry name" value="MBOAT"/>
    <property type="match status" value="1"/>
</dbReference>
<evidence type="ECO:0000256" key="13">
    <source>
        <dbReference type="ARBA" id="ARBA00023264"/>
    </source>
</evidence>
<dbReference type="PANTHER" id="PTHR13906:SF14">
    <property type="entry name" value="LYSOPHOSPHOLIPID ACYLTRANSFERASE 5"/>
    <property type="match status" value="1"/>
</dbReference>
<reference evidence="20" key="1">
    <citation type="submission" date="2020-03" db="EMBL/GenBank/DDBJ databases">
        <title>Transcriptomic Profiling of the Digestive Tract of the Rat Flea, Xenopsylla cheopis, Following Blood Feeding and Infection with Yersinia pestis.</title>
        <authorList>
            <person name="Bland D.M."/>
            <person name="Martens C.A."/>
            <person name="Virtaneva K."/>
            <person name="Kanakabandi K."/>
            <person name="Long D."/>
            <person name="Rosenke R."/>
            <person name="Saturday G.A."/>
            <person name="Hoyt F.H."/>
            <person name="Bruno D.P."/>
            <person name="Ribeiro J.M.C."/>
            <person name="Hinnebusch J."/>
        </authorList>
    </citation>
    <scope>NUCLEOTIDE SEQUENCE</scope>
</reference>
<dbReference type="GO" id="GO:0005783">
    <property type="term" value="C:endoplasmic reticulum"/>
    <property type="evidence" value="ECO:0007669"/>
    <property type="project" value="UniProtKB-SubCell"/>
</dbReference>
<protein>
    <recommendedName>
        <fullName evidence="18">Lysophospholipid acyltransferase 5</fullName>
        <ecNumber evidence="16">2.3.1.23</ecNumber>
        <ecNumber evidence="17">2.3.1.n6</ecNumber>
    </recommendedName>
</protein>
<evidence type="ECO:0000256" key="5">
    <source>
        <dbReference type="ARBA" id="ARBA00022516"/>
    </source>
</evidence>
<dbReference type="GO" id="GO:0030258">
    <property type="term" value="P:lipid modification"/>
    <property type="evidence" value="ECO:0007669"/>
    <property type="project" value="TreeGrafter"/>
</dbReference>
<keyword evidence="14" id="KW-0012">Acyltransferase</keyword>
<comment type="pathway">
    <text evidence="15">Phospholipid metabolism.</text>
</comment>
<evidence type="ECO:0000256" key="14">
    <source>
        <dbReference type="ARBA" id="ARBA00023315"/>
    </source>
</evidence>
<evidence type="ECO:0000256" key="16">
    <source>
        <dbReference type="ARBA" id="ARBA00026120"/>
    </source>
</evidence>
<evidence type="ECO:0000256" key="6">
    <source>
        <dbReference type="ARBA" id="ARBA00022679"/>
    </source>
</evidence>
<evidence type="ECO:0000256" key="19">
    <source>
        <dbReference type="SAM" id="Phobius"/>
    </source>
</evidence>
<evidence type="ECO:0000256" key="12">
    <source>
        <dbReference type="ARBA" id="ARBA00023209"/>
    </source>
</evidence>